<feature type="non-terminal residue" evidence="1">
    <location>
        <position position="1"/>
    </location>
</feature>
<proteinExistence type="predicted"/>
<keyword evidence="2" id="KW-1185">Reference proteome</keyword>
<sequence length="84" mass="9039">VTTRVDVPAESTEEQYYQACHAAKVWMDAQPKTGQSLLEPYLAMVQASPAGTAGSWNARWAELTLARQAAVITAARAAANDECE</sequence>
<gene>
    <name evidence="1" type="ORF">MNAB215_3394</name>
</gene>
<dbReference type="EMBL" id="FUEZ01000004">
    <property type="protein sequence ID" value="SPM41189.1"/>
    <property type="molecule type" value="Genomic_DNA"/>
</dbReference>
<dbReference type="Pfam" id="PF17301">
    <property type="entry name" value="LpqV"/>
    <property type="match status" value="1"/>
</dbReference>
<protein>
    <recommendedName>
        <fullName evidence="3">Lipoprotein LpqV</fullName>
    </recommendedName>
</protein>
<dbReference type="Proteomes" id="UP000240424">
    <property type="component" value="Unassembled WGS sequence"/>
</dbReference>
<dbReference type="InterPro" id="IPR020377">
    <property type="entry name" value="Uncharacterised_LpqV"/>
</dbReference>
<dbReference type="STRING" id="1841861.GCA_900157365_01713"/>
<reference evidence="1 2" key="1">
    <citation type="submission" date="2017-01" db="EMBL/GenBank/DDBJ databases">
        <authorList>
            <consortium name="Urmite Genomes"/>
        </authorList>
    </citation>
    <scope>NUCLEOTIDE SEQUENCE [LARGE SCALE GENOMIC DNA]</scope>
    <source>
        <strain evidence="1 2">AB215</strain>
    </source>
</reference>
<evidence type="ECO:0008006" key="3">
    <source>
        <dbReference type="Google" id="ProtNLM"/>
    </source>
</evidence>
<organism evidence="1 2">
    <name type="scientific">Mycobacterium numidiamassiliense</name>
    <dbReference type="NCBI Taxonomy" id="1841861"/>
    <lineage>
        <taxon>Bacteria</taxon>
        <taxon>Bacillati</taxon>
        <taxon>Actinomycetota</taxon>
        <taxon>Actinomycetes</taxon>
        <taxon>Mycobacteriales</taxon>
        <taxon>Mycobacteriaceae</taxon>
        <taxon>Mycobacterium</taxon>
    </lineage>
</organism>
<evidence type="ECO:0000313" key="1">
    <source>
        <dbReference type="EMBL" id="SPM41189.1"/>
    </source>
</evidence>
<accession>A0A2U3PBR2</accession>
<evidence type="ECO:0000313" key="2">
    <source>
        <dbReference type="Proteomes" id="UP000240424"/>
    </source>
</evidence>
<dbReference type="AlphaFoldDB" id="A0A2U3PBR2"/>
<name>A0A2U3PBR2_9MYCO</name>